<dbReference type="AlphaFoldDB" id="A0AAN8MX13"/>
<keyword evidence="2" id="KW-0732">Signal</keyword>
<evidence type="ECO:0000313" key="3">
    <source>
        <dbReference type="EMBL" id="KAK6350837.1"/>
    </source>
</evidence>
<sequence>MVAYKKSTALILTTATLAAAQNGTLPYVPSEEGTHDITYTTVIPSLCPTGLVPKTYTINQHCDYAPCEKPEVPYGWEVKTKYCGEGCGPAPTYVPVTECPWENPAPTPACYGPGCYKDEVICPEGNTYTNWYHIPTPEPKPYPPPVHPEPKPYPPPVHPEPKPYPPPVHPEPKPYPPPVHPEPKPYPPSVHPVPTPAPTPYTPTTCEGPGCPGFVTKVYPPPTKPEVPCNTTVPPPPMYTGAGVKTAASGVLGFIAVAIVAFLLTPPLFTP</sequence>
<dbReference type="Proteomes" id="UP001313282">
    <property type="component" value="Unassembled WGS sequence"/>
</dbReference>
<keyword evidence="1" id="KW-0472">Membrane</keyword>
<feature type="transmembrane region" description="Helical" evidence="1">
    <location>
        <begin position="247"/>
        <end position="269"/>
    </location>
</feature>
<proteinExistence type="predicted"/>
<comment type="caution">
    <text evidence="3">The sequence shown here is derived from an EMBL/GenBank/DDBJ whole genome shotgun (WGS) entry which is preliminary data.</text>
</comment>
<feature type="signal peptide" evidence="2">
    <location>
        <begin position="1"/>
        <end position="20"/>
    </location>
</feature>
<dbReference type="EMBL" id="JAVHNR010000002">
    <property type="protein sequence ID" value="KAK6350837.1"/>
    <property type="molecule type" value="Genomic_DNA"/>
</dbReference>
<gene>
    <name evidence="3" type="ORF">TWF718_004020</name>
</gene>
<name>A0AAN8MX13_9PEZI</name>
<accession>A0AAN8MX13</accession>
<evidence type="ECO:0000256" key="1">
    <source>
        <dbReference type="SAM" id="Phobius"/>
    </source>
</evidence>
<dbReference type="PRINTS" id="PR01217">
    <property type="entry name" value="PRICHEXTENSN"/>
</dbReference>
<feature type="chain" id="PRO_5042985976" evidence="2">
    <location>
        <begin position="21"/>
        <end position="271"/>
    </location>
</feature>
<keyword evidence="1" id="KW-0812">Transmembrane</keyword>
<keyword evidence="1" id="KW-1133">Transmembrane helix</keyword>
<evidence type="ECO:0000313" key="4">
    <source>
        <dbReference type="Proteomes" id="UP001313282"/>
    </source>
</evidence>
<organism evidence="3 4">
    <name type="scientific">Orbilia javanica</name>
    <dbReference type="NCBI Taxonomy" id="47235"/>
    <lineage>
        <taxon>Eukaryota</taxon>
        <taxon>Fungi</taxon>
        <taxon>Dikarya</taxon>
        <taxon>Ascomycota</taxon>
        <taxon>Pezizomycotina</taxon>
        <taxon>Orbiliomycetes</taxon>
        <taxon>Orbiliales</taxon>
        <taxon>Orbiliaceae</taxon>
        <taxon>Orbilia</taxon>
    </lineage>
</organism>
<reference evidence="3 4" key="1">
    <citation type="submission" date="2019-10" db="EMBL/GenBank/DDBJ databases">
        <authorList>
            <person name="Palmer J.M."/>
        </authorList>
    </citation>
    <scope>NUCLEOTIDE SEQUENCE [LARGE SCALE GENOMIC DNA]</scope>
    <source>
        <strain evidence="3 4">TWF718</strain>
    </source>
</reference>
<evidence type="ECO:0000256" key="2">
    <source>
        <dbReference type="SAM" id="SignalP"/>
    </source>
</evidence>
<protein>
    <submittedName>
        <fullName evidence="3">Uncharacterized protein</fullName>
    </submittedName>
</protein>
<keyword evidence="4" id="KW-1185">Reference proteome</keyword>